<dbReference type="Gene3D" id="3.30.1060.10">
    <property type="entry name" value="Peptide methionine sulphoxide reductase MsrA"/>
    <property type="match status" value="1"/>
</dbReference>
<name>A0A0F9JWG0_9ZZZZ</name>
<protein>
    <recommendedName>
        <fullName evidence="1">peptide-methionine (S)-S-oxide reductase</fullName>
        <ecNumber evidence="1">1.8.4.11</ecNumber>
    </recommendedName>
</protein>
<dbReference type="Pfam" id="PF01625">
    <property type="entry name" value="PMSR"/>
    <property type="match status" value="1"/>
</dbReference>
<evidence type="ECO:0000256" key="1">
    <source>
        <dbReference type="ARBA" id="ARBA00012502"/>
    </source>
</evidence>
<dbReference type="AlphaFoldDB" id="A0A0F9JWG0"/>
<dbReference type="EC" id="1.8.4.11" evidence="1"/>
<dbReference type="EMBL" id="LAZR01015194">
    <property type="protein sequence ID" value="KKM14243.1"/>
    <property type="molecule type" value="Genomic_DNA"/>
</dbReference>
<accession>A0A0F9JWG0</accession>
<evidence type="ECO:0000256" key="2">
    <source>
        <dbReference type="ARBA" id="ARBA00023002"/>
    </source>
</evidence>
<feature type="domain" description="Peptide methionine sulphoxide reductase MsrA" evidence="3">
    <location>
        <begin position="5"/>
        <end position="52"/>
    </location>
</feature>
<reference evidence="4" key="1">
    <citation type="journal article" date="2015" name="Nature">
        <title>Complex archaea that bridge the gap between prokaryotes and eukaryotes.</title>
        <authorList>
            <person name="Spang A."/>
            <person name="Saw J.H."/>
            <person name="Jorgensen S.L."/>
            <person name="Zaremba-Niedzwiedzka K."/>
            <person name="Martijn J."/>
            <person name="Lind A.E."/>
            <person name="van Eijk R."/>
            <person name="Schleper C."/>
            <person name="Guy L."/>
            <person name="Ettema T.J."/>
        </authorList>
    </citation>
    <scope>NUCLEOTIDE SEQUENCE</scope>
</reference>
<proteinExistence type="predicted"/>
<keyword evidence="2" id="KW-0560">Oxidoreductase</keyword>
<dbReference type="InterPro" id="IPR036509">
    <property type="entry name" value="Met_Sox_Rdtase_MsrA_sf"/>
</dbReference>
<evidence type="ECO:0000313" key="4">
    <source>
        <dbReference type="EMBL" id="KKM14243.1"/>
    </source>
</evidence>
<evidence type="ECO:0000259" key="3">
    <source>
        <dbReference type="Pfam" id="PF01625"/>
    </source>
</evidence>
<comment type="caution">
    <text evidence="4">The sequence shown here is derived from an EMBL/GenBank/DDBJ whole genome shotgun (WGS) entry which is preliminary data.</text>
</comment>
<sequence>MTTDSKKAKEKKFKLLENRFLNKPIVTQIVSASDFWEAEEYHQKYEEKRYKNLQINL</sequence>
<gene>
    <name evidence="4" type="ORF">LCGC14_1708060</name>
</gene>
<organism evidence="4">
    <name type="scientific">marine sediment metagenome</name>
    <dbReference type="NCBI Taxonomy" id="412755"/>
    <lineage>
        <taxon>unclassified sequences</taxon>
        <taxon>metagenomes</taxon>
        <taxon>ecological metagenomes</taxon>
    </lineage>
</organism>
<dbReference type="SUPFAM" id="SSF55068">
    <property type="entry name" value="Peptide methionine sulfoxide reductase"/>
    <property type="match status" value="1"/>
</dbReference>
<dbReference type="GO" id="GO:0008113">
    <property type="term" value="F:peptide-methionine (S)-S-oxide reductase activity"/>
    <property type="evidence" value="ECO:0007669"/>
    <property type="project" value="UniProtKB-EC"/>
</dbReference>
<dbReference type="InterPro" id="IPR002569">
    <property type="entry name" value="Met_Sox_Rdtase_MsrA_dom"/>
</dbReference>